<organism evidence="2 3">
    <name type="scientific">Sporormia fimetaria CBS 119925</name>
    <dbReference type="NCBI Taxonomy" id="1340428"/>
    <lineage>
        <taxon>Eukaryota</taxon>
        <taxon>Fungi</taxon>
        <taxon>Dikarya</taxon>
        <taxon>Ascomycota</taxon>
        <taxon>Pezizomycotina</taxon>
        <taxon>Dothideomycetes</taxon>
        <taxon>Pleosporomycetidae</taxon>
        <taxon>Pleosporales</taxon>
        <taxon>Sporormiaceae</taxon>
        <taxon>Sporormia</taxon>
    </lineage>
</organism>
<evidence type="ECO:0000256" key="1">
    <source>
        <dbReference type="SAM" id="MobiDB-lite"/>
    </source>
</evidence>
<accession>A0A6A6VMT3</accession>
<protein>
    <submittedName>
        <fullName evidence="2">Uncharacterized protein</fullName>
    </submittedName>
</protein>
<feature type="compositionally biased region" description="Basic and acidic residues" evidence="1">
    <location>
        <begin position="1"/>
        <end position="12"/>
    </location>
</feature>
<evidence type="ECO:0000313" key="2">
    <source>
        <dbReference type="EMBL" id="KAF2751044.1"/>
    </source>
</evidence>
<dbReference type="PANTHER" id="PTHR38790">
    <property type="entry name" value="2EXR DOMAIN-CONTAINING PROTEIN-RELATED"/>
    <property type="match status" value="1"/>
</dbReference>
<sequence length="242" mass="28251">MKPYDAESELHRPRPSRVSLEPDNNTMEIYRSNRDSPLLRLPGEIRNMIWGCVLEVGSLKINIREPPTFGKKKKDYTPRLTILSVCRQVYQETYLLPFSFNTIAINSAYVIRDLSFWLSPQQRAAVRKLQYHTTVYNSRHNMDDYGKRICRPKNCYVHESPVSTGFRLLWRFPNLKTVCVTDFCWYSTRFGAQYHGEAFEVPQAPHKCGVKGNLEQEVVEYIKKNVRNEVVVTAKHSVEETD</sequence>
<gene>
    <name evidence="2" type="ORF">M011DRAFT_191504</name>
</gene>
<dbReference type="Proteomes" id="UP000799440">
    <property type="component" value="Unassembled WGS sequence"/>
</dbReference>
<dbReference type="AlphaFoldDB" id="A0A6A6VMT3"/>
<proteinExistence type="predicted"/>
<dbReference type="OrthoDB" id="5413827at2759"/>
<reference evidence="2" key="1">
    <citation type="journal article" date="2020" name="Stud. Mycol.">
        <title>101 Dothideomycetes genomes: a test case for predicting lifestyles and emergence of pathogens.</title>
        <authorList>
            <person name="Haridas S."/>
            <person name="Albert R."/>
            <person name="Binder M."/>
            <person name="Bloem J."/>
            <person name="Labutti K."/>
            <person name="Salamov A."/>
            <person name="Andreopoulos B."/>
            <person name="Baker S."/>
            <person name="Barry K."/>
            <person name="Bills G."/>
            <person name="Bluhm B."/>
            <person name="Cannon C."/>
            <person name="Castanera R."/>
            <person name="Culley D."/>
            <person name="Daum C."/>
            <person name="Ezra D."/>
            <person name="Gonzalez J."/>
            <person name="Henrissat B."/>
            <person name="Kuo A."/>
            <person name="Liang C."/>
            <person name="Lipzen A."/>
            <person name="Lutzoni F."/>
            <person name="Magnuson J."/>
            <person name="Mondo S."/>
            <person name="Nolan M."/>
            <person name="Ohm R."/>
            <person name="Pangilinan J."/>
            <person name="Park H.-J."/>
            <person name="Ramirez L."/>
            <person name="Alfaro M."/>
            <person name="Sun H."/>
            <person name="Tritt A."/>
            <person name="Yoshinaga Y."/>
            <person name="Zwiers L.-H."/>
            <person name="Turgeon B."/>
            <person name="Goodwin S."/>
            <person name="Spatafora J."/>
            <person name="Crous P."/>
            <person name="Grigoriev I."/>
        </authorList>
    </citation>
    <scope>NUCLEOTIDE SEQUENCE</scope>
    <source>
        <strain evidence="2">CBS 119925</strain>
    </source>
</reference>
<evidence type="ECO:0000313" key="3">
    <source>
        <dbReference type="Proteomes" id="UP000799440"/>
    </source>
</evidence>
<keyword evidence="3" id="KW-1185">Reference proteome</keyword>
<feature type="region of interest" description="Disordered" evidence="1">
    <location>
        <begin position="1"/>
        <end position="23"/>
    </location>
</feature>
<name>A0A6A6VMT3_9PLEO</name>
<dbReference type="EMBL" id="MU006563">
    <property type="protein sequence ID" value="KAF2751044.1"/>
    <property type="molecule type" value="Genomic_DNA"/>
</dbReference>
<dbReference type="PANTHER" id="PTHR38790:SF4">
    <property type="entry name" value="2EXR DOMAIN-CONTAINING PROTEIN"/>
    <property type="match status" value="1"/>
</dbReference>